<dbReference type="STRING" id="1852522.SAMN06295960_1995"/>
<keyword evidence="2" id="KW-1185">Reference proteome</keyword>
<proteinExistence type="predicted"/>
<gene>
    <name evidence="1" type="ORF">SAMN06295960_1995</name>
</gene>
<dbReference type="OrthoDB" id="797474at2"/>
<dbReference type="AlphaFoldDB" id="A0A1X7K2A9"/>
<protein>
    <submittedName>
        <fullName evidence="1">Uncharacterized protein</fullName>
    </submittedName>
</protein>
<dbReference type="Proteomes" id="UP000193834">
    <property type="component" value="Unassembled WGS sequence"/>
</dbReference>
<accession>A0A1X7K2A9</accession>
<reference evidence="1 2" key="1">
    <citation type="submission" date="2017-04" db="EMBL/GenBank/DDBJ databases">
        <authorList>
            <person name="Afonso C.L."/>
            <person name="Miller P.J."/>
            <person name="Scott M.A."/>
            <person name="Spackman E."/>
            <person name="Goraichik I."/>
            <person name="Dimitrov K.M."/>
            <person name="Suarez D.L."/>
            <person name="Swayne D.E."/>
        </authorList>
    </citation>
    <scope>NUCLEOTIDE SEQUENCE [LARGE SCALE GENOMIC DNA]</scope>
    <source>
        <strain evidence="1 2">11</strain>
    </source>
</reference>
<organism evidence="1 2">
    <name type="scientific">Paenibacillus aquistagni</name>
    <dbReference type="NCBI Taxonomy" id="1852522"/>
    <lineage>
        <taxon>Bacteria</taxon>
        <taxon>Bacillati</taxon>
        <taxon>Bacillota</taxon>
        <taxon>Bacilli</taxon>
        <taxon>Bacillales</taxon>
        <taxon>Paenibacillaceae</taxon>
        <taxon>Paenibacillus</taxon>
    </lineage>
</organism>
<sequence length="170" mass="20127">MNSILVDSDEIEYYTFLGPIFEAIQNKQCDYNWLITELNTNWVPDNFLDYFEHYKINEGYWDRDNRYWISGTQLTELINDYNIQFIWGVLSGFSKSEQIDINNLDVVPFADGNTAFWKPGVTVQHPKSEIEIVCWDSTLTLLISKDQSVVNDFREYFKEARDLDEYNSQD</sequence>
<dbReference type="EMBL" id="FXAZ01000002">
    <property type="protein sequence ID" value="SMG35047.1"/>
    <property type="molecule type" value="Genomic_DNA"/>
</dbReference>
<evidence type="ECO:0000313" key="1">
    <source>
        <dbReference type="EMBL" id="SMG35047.1"/>
    </source>
</evidence>
<name>A0A1X7K2A9_9BACL</name>
<dbReference type="RefSeq" id="WP_085494220.1">
    <property type="nucleotide sequence ID" value="NZ_FXAZ01000002.1"/>
</dbReference>
<evidence type="ECO:0000313" key="2">
    <source>
        <dbReference type="Proteomes" id="UP000193834"/>
    </source>
</evidence>